<accession>A0A8J2Q3N7</accession>
<gene>
    <name evidence="1" type="ORF">CJOHNSTONI_LOCUS1144</name>
</gene>
<keyword evidence="2" id="KW-1185">Reference proteome</keyword>
<evidence type="ECO:0000313" key="1">
    <source>
        <dbReference type="EMBL" id="CAG9530671.1"/>
    </source>
</evidence>
<name>A0A8J2Q3N7_9BILA</name>
<organism evidence="1 2">
    <name type="scientific">Cercopithifilaria johnstoni</name>
    <dbReference type="NCBI Taxonomy" id="2874296"/>
    <lineage>
        <taxon>Eukaryota</taxon>
        <taxon>Metazoa</taxon>
        <taxon>Ecdysozoa</taxon>
        <taxon>Nematoda</taxon>
        <taxon>Chromadorea</taxon>
        <taxon>Rhabditida</taxon>
        <taxon>Spirurina</taxon>
        <taxon>Spiruromorpha</taxon>
        <taxon>Filarioidea</taxon>
        <taxon>Onchocercidae</taxon>
        <taxon>Cercopithifilaria</taxon>
    </lineage>
</organism>
<dbReference type="AlphaFoldDB" id="A0A8J2Q3N7"/>
<dbReference type="EMBL" id="CAKAEH010000334">
    <property type="protein sequence ID" value="CAG9530671.1"/>
    <property type="molecule type" value="Genomic_DNA"/>
</dbReference>
<reference evidence="1" key="1">
    <citation type="submission" date="2021-09" db="EMBL/GenBank/DDBJ databases">
        <authorList>
            <consortium name="Pathogen Informatics"/>
        </authorList>
    </citation>
    <scope>NUCLEOTIDE SEQUENCE</scope>
</reference>
<comment type="caution">
    <text evidence="1">The sequence shown here is derived from an EMBL/GenBank/DDBJ whole genome shotgun (WGS) entry which is preliminary data.</text>
</comment>
<proteinExistence type="predicted"/>
<protein>
    <submittedName>
        <fullName evidence="1">Uncharacterized protein</fullName>
    </submittedName>
</protein>
<evidence type="ECO:0000313" key="2">
    <source>
        <dbReference type="Proteomes" id="UP000746747"/>
    </source>
</evidence>
<dbReference type="Proteomes" id="UP000746747">
    <property type="component" value="Unassembled WGS sequence"/>
</dbReference>
<sequence length="77" mass="8908">MSRSMVILKAFHARFVRHFAFFMEQKCPVMSHVFNVTNRSTSGLQITMDHLTFFLSPLEISDDRIRYSLLSIGRGAL</sequence>